<dbReference type="KEGG" id="bban:J4G43_004830"/>
<reference evidence="9" key="1">
    <citation type="submission" date="2021-03" db="EMBL/GenBank/DDBJ databases">
        <title>Whole Genome Sequence of Bradyrhizobium sp. Strain 144S4.</title>
        <authorList>
            <person name="Bromfield E.S.P."/>
            <person name="Cloutier S."/>
        </authorList>
    </citation>
    <scope>NUCLEOTIDE SEQUENCE [LARGE SCALE GENOMIC DNA]</scope>
    <source>
        <strain evidence="9">144S4</strain>
    </source>
</reference>
<evidence type="ECO:0000256" key="4">
    <source>
        <dbReference type="ARBA" id="ARBA00047942"/>
    </source>
</evidence>
<evidence type="ECO:0000256" key="1">
    <source>
        <dbReference type="ARBA" id="ARBA00011900"/>
    </source>
</evidence>
<proteinExistence type="predicted"/>
<dbReference type="EMBL" id="CP086136">
    <property type="protein sequence ID" value="UEM13649.1"/>
    <property type="molecule type" value="Genomic_DNA"/>
</dbReference>
<dbReference type="InterPro" id="IPR046816">
    <property type="entry name" value="MmeI_Mtase"/>
</dbReference>
<feature type="domain" description="MmeI-like N-terminal" evidence="5">
    <location>
        <begin position="1"/>
        <end position="158"/>
    </location>
</feature>
<organism evidence="9">
    <name type="scientific">Bradyrhizobium barranii subsp. barranii</name>
    <dbReference type="NCBI Taxonomy" id="2823807"/>
    <lineage>
        <taxon>Bacteria</taxon>
        <taxon>Pseudomonadati</taxon>
        <taxon>Pseudomonadota</taxon>
        <taxon>Alphaproteobacteria</taxon>
        <taxon>Hyphomicrobiales</taxon>
        <taxon>Nitrobacteraceae</taxon>
        <taxon>Bradyrhizobium</taxon>
        <taxon>Bradyrhizobium barranii</taxon>
    </lineage>
</organism>
<feature type="domain" description="MmeI-like helicase spacer" evidence="6">
    <location>
        <begin position="171"/>
        <end position="248"/>
    </location>
</feature>
<keyword evidence="2 9" id="KW-0489">Methyltransferase</keyword>
<sequence length="760" mass="86663">MNIAEIVMQLADLVKEPFDQGEFAFRMLEVYNAPKATLTKLRSGTQNKGEKPSDVLWSRKLYYRAAPVGKVAETLDQLRESKAAKTQKPRFLLATDGHEVAAYDTKTDDTCHCDFDKLNDCFDFFLPLAGIEKYEAVAENPADIKAAGRLAKLHDEIELHNPDWLVPEKRHVLNLFLTRILFCMFAEDTGGFDQDLFVKTISDHGGSDGEHLQDLLKRLFDVMNVPDDRRGEVPAHIRAFPYVNGGLFADSTEVPAFNRRAKRMLVEAAQLDWREINPDIFGSMIQAVVDTDMRGDLGMHYTSVPNIMKVLQPLFLMSLEEEFERARGHREERSLLRKLLTRISKIRVFDPACGSGNFLIIAYRELRSLEMRVFQRLDEIGGGQTTWREQSGVKLSNFYGIELADFAVETTKLSLWIAEYQMNQRFKSLFGEAPKSFPLREGGHIVCGNALRLDWLQVCPRPMKTVQKEKIFDLARVEKVHATEQVPDEEAEIFVVGNPQFEGAREQTKAQKDDMRHCMPDYEGVNSLDYVCCWFEKAAQFMQSTNSAAGFVATSSICQGQSVSLFWKQLRSRGVEIAFAHHPFKWRNNAKNNAAVSCIIVGLTLKSKAPKFLYDDVNRKRVNNISAYLTENEDVYVEKLMNPSDGRPELVLGNQAIDGGHLILSSDERDKLLIANPEIEAFLRPLLGNNDFFQGGRRYCIWVHDRDYPKANSIPELAERFRRVAEYRRTGGEVARSLVHIPYRFRYVHEANPSYSREGA</sequence>
<dbReference type="PANTHER" id="PTHR33841:SF1">
    <property type="entry name" value="DNA METHYLTRANSFERASE A"/>
    <property type="match status" value="1"/>
</dbReference>
<dbReference type="InterPro" id="IPR046820">
    <property type="entry name" value="MmeI_TRD"/>
</dbReference>
<dbReference type="InterPro" id="IPR029063">
    <property type="entry name" value="SAM-dependent_MTases_sf"/>
</dbReference>
<evidence type="ECO:0000313" key="9">
    <source>
        <dbReference type="EMBL" id="MBO1860733.1"/>
    </source>
</evidence>
<dbReference type="AlphaFoldDB" id="A0A939M1B0"/>
<evidence type="ECO:0000256" key="2">
    <source>
        <dbReference type="ARBA" id="ARBA00022603"/>
    </source>
</evidence>
<reference evidence="10 11" key="2">
    <citation type="journal article" date="2022" name="Int. J. Syst. Evol. Microbiol.">
        <title>Strains of Bradyrhizobium barranii sp. nov. associated with legumes native to Canada are symbionts of soybeans and belong to different subspecies (subsp. barranii subsp. nov. and subsp. apii subsp. nov.) and symbiovars (sv. glycinearum and sv. septentrionale).</title>
        <authorList>
            <person name="Bromfield E.S.P."/>
            <person name="Cloutier S."/>
            <person name="Wasai-Hara S."/>
            <person name="Minamisawa K."/>
        </authorList>
    </citation>
    <scope>NUCLEOTIDE SEQUENCE [LARGE SCALE GENOMIC DNA]</scope>
    <source>
        <strain evidence="10 11">144S4</strain>
    </source>
</reference>
<dbReference type="PANTHER" id="PTHR33841">
    <property type="entry name" value="DNA METHYLTRANSFERASE YEEA-RELATED"/>
    <property type="match status" value="1"/>
</dbReference>
<evidence type="ECO:0000259" key="7">
    <source>
        <dbReference type="Pfam" id="PF20466"/>
    </source>
</evidence>
<dbReference type="EMBL" id="JAGEMI010000001">
    <property type="protein sequence ID" value="MBO1860733.1"/>
    <property type="molecule type" value="Genomic_DNA"/>
</dbReference>
<dbReference type="RefSeq" id="WP_208084166.1">
    <property type="nucleotide sequence ID" value="NZ_CP086136.1"/>
</dbReference>
<dbReference type="Pfam" id="PF20473">
    <property type="entry name" value="MmeI_Mtase"/>
    <property type="match status" value="1"/>
</dbReference>
<evidence type="ECO:0000313" key="11">
    <source>
        <dbReference type="Proteomes" id="UP000664702"/>
    </source>
</evidence>
<dbReference type="Proteomes" id="UP000664702">
    <property type="component" value="Chromosome"/>
</dbReference>
<gene>
    <name evidence="10" type="ORF">J4G43_004830</name>
    <name evidence="9" type="ORF">J4G43_07030</name>
</gene>
<dbReference type="GO" id="GO:0032259">
    <property type="term" value="P:methylation"/>
    <property type="evidence" value="ECO:0007669"/>
    <property type="project" value="UniProtKB-KW"/>
</dbReference>
<dbReference type="InterPro" id="IPR050953">
    <property type="entry name" value="N4_N6_ade-DNA_methylase"/>
</dbReference>
<dbReference type="Pfam" id="PF20465">
    <property type="entry name" value="MmeI_hel"/>
    <property type="match status" value="1"/>
</dbReference>
<feature type="domain" description="MmeI-like DNA-methyltransferase" evidence="8">
    <location>
        <begin position="331"/>
        <end position="615"/>
    </location>
</feature>
<name>A0A939M1B0_9BRAD</name>
<dbReference type="Gene3D" id="3.40.50.150">
    <property type="entry name" value="Vaccinia Virus protein VP39"/>
    <property type="match status" value="1"/>
</dbReference>
<dbReference type="SUPFAM" id="SSF53335">
    <property type="entry name" value="S-adenosyl-L-methionine-dependent methyltransferases"/>
    <property type="match status" value="1"/>
</dbReference>
<dbReference type="InterPro" id="IPR046817">
    <property type="entry name" value="MmeI_N"/>
</dbReference>
<keyword evidence="3" id="KW-0808">Transferase</keyword>
<dbReference type="InterPro" id="IPR046819">
    <property type="entry name" value="MmeI_hel"/>
</dbReference>
<protein>
    <recommendedName>
        <fullName evidence="1">site-specific DNA-methyltransferase (adenine-specific)</fullName>
        <ecNumber evidence="1">2.1.1.72</ecNumber>
    </recommendedName>
</protein>
<dbReference type="EC" id="2.1.1.72" evidence="1"/>
<evidence type="ECO:0000313" key="10">
    <source>
        <dbReference type="EMBL" id="UEM13649.1"/>
    </source>
</evidence>
<evidence type="ECO:0000256" key="3">
    <source>
        <dbReference type="ARBA" id="ARBA00022679"/>
    </source>
</evidence>
<accession>A0A939M1B0</accession>
<evidence type="ECO:0000259" key="6">
    <source>
        <dbReference type="Pfam" id="PF20465"/>
    </source>
</evidence>
<feature type="domain" description="MmeI-like target recognition" evidence="7">
    <location>
        <begin position="632"/>
        <end position="750"/>
    </location>
</feature>
<evidence type="ECO:0000259" key="5">
    <source>
        <dbReference type="Pfam" id="PF20464"/>
    </source>
</evidence>
<evidence type="ECO:0000259" key="8">
    <source>
        <dbReference type="Pfam" id="PF20473"/>
    </source>
</evidence>
<comment type="catalytic activity">
    <reaction evidence="4">
        <text>a 2'-deoxyadenosine in DNA + S-adenosyl-L-methionine = an N(6)-methyl-2'-deoxyadenosine in DNA + S-adenosyl-L-homocysteine + H(+)</text>
        <dbReference type="Rhea" id="RHEA:15197"/>
        <dbReference type="Rhea" id="RHEA-COMP:12418"/>
        <dbReference type="Rhea" id="RHEA-COMP:12419"/>
        <dbReference type="ChEBI" id="CHEBI:15378"/>
        <dbReference type="ChEBI" id="CHEBI:57856"/>
        <dbReference type="ChEBI" id="CHEBI:59789"/>
        <dbReference type="ChEBI" id="CHEBI:90615"/>
        <dbReference type="ChEBI" id="CHEBI:90616"/>
        <dbReference type="EC" id="2.1.1.72"/>
    </reaction>
</comment>
<dbReference type="GO" id="GO:0009007">
    <property type="term" value="F:site-specific DNA-methyltransferase (adenine-specific) activity"/>
    <property type="evidence" value="ECO:0007669"/>
    <property type="project" value="UniProtKB-EC"/>
</dbReference>
<dbReference type="Pfam" id="PF20466">
    <property type="entry name" value="MmeI_TRD"/>
    <property type="match status" value="1"/>
</dbReference>
<dbReference type="Pfam" id="PF20464">
    <property type="entry name" value="MmeI_N"/>
    <property type="match status" value="1"/>
</dbReference>